<feature type="compositionally biased region" description="Basic and acidic residues" evidence="1">
    <location>
        <begin position="352"/>
        <end position="366"/>
    </location>
</feature>
<organism evidence="3 4">
    <name type="scientific">Antrodiella citrinella</name>
    <dbReference type="NCBI Taxonomy" id="2447956"/>
    <lineage>
        <taxon>Eukaryota</taxon>
        <taxon>Fungi</taxon>
        <taxon>Dikarya</taxon>
        <taxon>Basidiomycota</taxon>
        <taxon>Agaricomycotina</taxon>
        <taxon>Agaricomycetes</taxon>
        <taxon>Polyporales</taxon>
        <taxon>Steccherinaceae</taxon>
        <taxon>Antrodiella</taxon>
    </lineage>
</organism>
<feature type="region of interest" description="Disordered" evidence="1">
    <location>
        <begin position="832"/>
        <end position="859"/>
    </location>
</feature>
<feature type="region of interest" description="Disordered" evidence="1">
    <location>
        <begin position="140"/>
        <end position="385"/>
    </location>
</feature>
<evidence type="ECO:0000256" key="1">
    <source>
        <dbReference type="SAM" id="MobiDB-lite"/>
    </source>
</evidence>
<dbReference type="Proteomes" id="UP000308730">
    <property type="component" value="Unassembled WGS sequence"/>
</dbReference>
<evidence type="ECO:0000259" key="2">
    <source>
        <dbReference type="Pfam" id="PF25318"/>
    </source>
</evidence>
<feature type="compositionally biased region" description="Acidic residues" evidence="1">
    <location>
        <begin position="338"/>
        <end position="348"/>
    </location>
</feature>
<dbReference type="OrthoDB" id="5597783at2759"/>
<dbReference type="Pfam" id="PF25318">
    <property type="entry name" value="WHD_GDS1"/>
    <property type="match status" value="1"/>
</dbReference>
<reference evidence="3 4" key="1">
    <citation type="submission" date="2019-02" db="EMBL/GenBank/DDBJ databases">
        <title>Genome sequencing of the rare red list fungi Antrodiella citrinella (Flaviporus citrinellus).</title>
        <authorList>
            <person name="Buettner E."/>
            <person name="Kellner H."/>
        </authorList>
    </citation>
    <scope>NUCLEOTIDE SEQUENCE [LARGE SCALE GENOMIC DNA]</scope>
    <source>
        <strain evidence="3 4">DSM 108506</strain>
    </source>
</reference>
<proteinExistence type="predicted"/>
<dbReference type="AlphaFoldDB" id="A0A4S4NAQ7"/>
<dbReference type="InterPro" id="IPR036887">
    <property type="entry name" value="HTH_APSES_sf"/>
</dbReference>
<keyword evidence="4" id="KW-1185">Reference proteome</keyword>
<evidence type="ECO:0000313" key="4">
    <source>
        <dbReference type="Proteomes" id="UP000308730"/>
    </source>
</evidence>
<dbReference type="EMBL" id="SGPM01000012">
    <property type="protein sequence ID" value="THH33020.1"/>
    <property type="molecule type" value="Genomic_DNA"/>
</dbReference>
<name>A0A4S4NAQ7_9APHY</name>
<evidence type="ECO:0000313" key="3">
    <source>
        <dbReference type="EMBL" id="THH33020.1"/>
    </source>
</evidence>
<comment type="caution">
    <text evidence="3">The sequence shown here is derived from an EMBL/GenBank/DDBJ whole genome shotgun (WGS) entry which is preliminary data.</text>
</comment>
<gene>
    <name evidence="3" type="ORF">EUX98_g1167</name>
</gene>
<feature type="domain" description="GDS1 winged helix" evidence="2">
    <location>
        <begin position="3"/>
        <end position="77"/>
    </location>
</feature>
<feature type="compositionally biased region" description="Acidic residues" evidence="1">
    <location>
        <begin position="243"/>
        <end position="256"/>
    </location>
</feature>
<accession>A0A4S4NAQ7</accession>
<dbReference type="GO" id="GO:0003677">
    <property type="term" value="F:DNA binding"/>
    <property type="evidence" value="ECO:0007669"/>
    <property type="project" value="InterPro"/>
</dbReference>
<protein>
    <recommendedName>
        <fullName evidence="2">GDS1 winged helix domain-containing protein</fullName>
    </recommendedName>
</protein>
<sequence>MLHSDDMNSKVFIAVGRALMSVNNCAMTIKDLADLCMKFGLACQNPSAAGQAITTYIRTHLIRCDAQQDHPLLLRHTMSGTLSDDELVPALHSRVGGAHCMINVAENRVTNFRRGTVVWYLSKAAGAPCPFARAGITLSDYNENGKSGTELNASRERKRERDRQRRAEQCGQKRKRLSRACADNRVSGSESSEDEQRPAKFRIPRLKNFGSGSSPSPPSSHTPLIDLSDDSDSDSDGMSTSSESEEDPDQDDDEDTWSSSADPQQHVLSIPLHAPISEASASLSSPEIGSSRRSLSMPYSATSGSPPPDSEDEDEDYHISMTGIRRATSSRPRLDSDYLPEDEEEFDSDFMSARDMDMDTHWEDSPGPRSPSAQFEESPVVKSEPRDVQGLLDAWDDLDLAVTDRKVVDVVTQAAAGLNASQPKDPHSWSWQNFTDDSEHDFGYSWDHGLSPHMKEEIASTLSMDALPDFDPLPVIATPLSPYSTYSAATSPRDFVPDEPADCGHLRWDTDILSPASVPSDVGVLDNVSPILLAQQTPTSLQVGPRIHDSRADSTVQPSVTQLPSVQTAAPQDLVHSSDRVPAICATEYEGIPVYQMASGSSILLRRIDTDYVNVSVIQDTLGIDVSASTQADAAIVSQGSAAVCGVWLPLTTARRLLADEPLVHAFLSDDVGRNISSTVDELRMSAAHHRGPSQFGRLFSSTVEAKRESLSSHRLDLPLRDTSWDARKESPWEVEDHLLSIHPLFAIMSTGVPNVSALPTTDTEVETPLSPTEEEMFRTLCSVPDWEPTTDAALPVEEPLAPVPEQTEERTSQRCKEPVCDVPLRRSKRVLTAGAGPATIVTRSRTRSSKRGSRSSLS</sequence>
<dbReference type="InterPro" id="IPR057511">
    <property type="entry name" value="WH_GDS1"/>
</dbReference>
<dbReference type="Gene3D" id="3.10.260.10">
    <property type="entry name" value="Transcription regulator HTH, APSES-type DNA-binding domain"/>
    <property type="match status" value="1"/>
</dbReference>
<dbReference type="SUPFAM" id="SSF54616">
    <property type="entry name" value="DNA-binding domain of Mlu1-box binding protein MBP1"/>
    <property type="match status" value="1"/>
</dbReference>
<feature type="compositionally biased region" description="Polar residues" evidence="1">
    <location>
        <begin position="140"/>
        <end position="152"/>
    </location>
</feature>
<feature type="compositionally biased region" description="Polar residues" evidence="1">
    <location>
        <begin position="279"/>
        <end position="302"/>
    </location>
</feature>
<feature type="compositionally biased region" description="Basic residues" evidence="1">
    <location>
        <begin position="845"/>
        <end position="859"/>
    </location>
</feature>
<feature type="compositionally biased region" description="Basic and acidic residues" evidence="1">
    <location>
        <begin position="153"/>
        <end position="168"/>
    </location>
</feature>